<comment type="caution">
    <text evidence="1">The sequence shown here is derived from an EMBL/GenBank/DDBJ whole genome shotgun (WGS) entry which is preliminary data.</text>
</comment>
<keyword evidence="2" id="KW-1185">Reference proteome</keyword>
<name>A0ACC1HB28_9FUNG</name>
<gene>
    <name evidence="1" type="primary">gei-8</name>
    <name evidence="1" type="ORF">EV182_005406</name>
</gene>
<organism evidence="1 2">
    <name type="scientific">Spiromyces aspiralis</name>
    <dbReference type="NCBI Taxonomy" id="68401"/>
    <lineage>
        <taxon>Eukaryota</taxon>
        <taxon>Fungi</taxon>
        <taxon>Fungi incertae sedis</taxon>
        <taxon>Zoopagomycota</taxon>
        <taxon>Kickxellomycotina</taxon>
        <taxon>Kickxellomycetes</taxon>
        <taxon>Kickxellales</taxon>
        <taxon>Kickxellaceae</taxon>
        <taxon>Spiromyces</taxon>
    </lineage>
</organism>
<evidence type="ECO:0000313" key="1">
    <source>
        <dbReference type="EMBL" id="KAJ1673352.1"/>
    </source>
</evidence>
<protein>
    <submittedName>
        <fullName evidence="1">Gei-8p</fullName>
    </submittedName>
</protein>
<accession>A0ACC1HB28</accession>
<sequence length="542" mass="59831">MVLDHQERVALQFNNENHKVEDPPAFYHVILPDSDPVQQQQPPTRPPAPRRRNSSLKVGDGIPASIVSEMTGPDVPAHGPLFNNNSDPDNIWTNEEKDIFVREYLQHPKQFGKIALALPFKNPRECVLFYYRNKKSLNLKHLMLKQARKARRNRKMSTKKRKEKAKERREQERRARDAQAQRARCSSVGADGSDVDAYATVQPDELAVSDEETFLTHGKGGALLRSIIAANKKRKHQVLPYLSGMGIPHVSPSLVYPDEEENEDARSRGASSVDTPLAPLSSRRSRSPEPDENSVVGVLRSTGRRISVDATDSEDYSVNITAYQSEESDVGREDPPVLSTYPPLKPQQRRISKPPGLALVEQVPDAANNGELEERAEAEEGEEEEEGEMVGDEREKGQSPKTQSTSYLRREEFDNIAEREMIIPCTGTNKLEARDGSVPAEDALDKHLDPGTPLPAFIAKLNGDASSGKGLADSSAPIADASSHAPNLSWESKAGGPLRVDASAVYASVEEQIARAIGTEPVVFVGAAKWKRDERARAIKAL</sequence>
<dbReference type="Proteomes" id="UP001145114">
    <property type="component" value="Unassembled WGS sequence"/>
</dbReference>
<reference evidence="1" key="1">
    <citation type="submission" date="2022-06" db="EMBL/GenBank/DDBJ databases">
        <title>Phylogenomic reconstructions and comparative analyses of Kickxellomycotina fungi.</title>
        <authorList>
            <person name="Reynolds N.K."/>
            <person name="Stajich J.E."/>
            <person name="Barry K."/>
            <person name="Grigoriev I.V."/>
            <person name="Crous P."/>
            <person name="Smith M.E."/>
        </authorList>
    </citation>
    <scope>NUCLEOTIDE SEQUENCE</scope>
    <source>
        <strain evidence="1">RSA 2271</strain>
    </source>
</reference>
<dbReference type="EMBL" id="JAMZIH010007056">
    <property type="protein sequence ID" value="KAJ1673352.1"/>
    <property type="molecule type" value="Genomic_DNA"/>
</dbReference>
<evidence type="ECO:0000313" key="2">
    <source>
        <dbReference type="Proteomes" id="UP001145114"/>
    </source>
</evidence>
<proteinExistence type="predicted"/>
<feature type="non-terminal residue" evidence="1">
    <location>
        <position position="542"/>
    </location>
</feature>